<accession>A0AC34FCI4</accession>
<name>A0AC34FCI4_9BILA</name>
<evidence type="ECO:0000313" key="1">
    <source>
        <dbReference type="Proteomes" id="UP000887579"/>
    </source>
</evidence>
<dbReference type="WBParaSite" id="ES5_v2.g14672.t1">
    <property type="protein sequence ID" value="ES5_v2.g14672.t1"/>
    <property type="gene ID" value="ES5_v2.g14672"/>
</dbReference>
<evidence type="ECO:0000313" key="2">
    <source>
        <dbReference type="WBParaSite" id="ES5_v2.g14672.t1"/>
    </source>
</evidence>
<sequence length="455" mass="53513">MIPSRSRDYIKNALTYPHKHLEKFYQKYEENATSLLSADLIKRHNEMKELYGQIKAAEIDPEKWFSLLFEANDKQFIIHNIEYRIGRNLLDKKLWKIYIKYLKSENNIQELCHLYSKYCRFFLDDAEMKAEYEAEVKKHGGKIAVPWENLFEFECHEDWGDVYGREEAANPNAAFISPSLPPMESVGNFYANIISQEFSLPKPVIRYILDISNHALLRKLHKCCKYFFLKKPTPICYSIEVPTKETKFNNEIVTLNPKDTVSPPIKNYYLTTSLLAQNFGGKDETRLFLSTFVIPQLSQCDAKYVKIGYQKLTFKELKFLIGSGNVEVLELFDTKIIGDNNEDVPLEDIIKWVPRIRQFQMTDVKCTSKTAETLANLNFQNKIKRFCLYEMFGEQINIQAFKEFCIKNMDKTFEMHINFQEGLFNEEYGTKLREAIKDTKYFSEKSINRIHIDNV</sequence>
<organism evidence="1 2">
    <name type="scientific">Panagrolaimus sp. ES5</name>
    <dbReference type="NCBI Taxonomy" id="591445"/>
    <lineage>
        <taxon>Eukaryota</taxon>
        <taxon>Metazoa</taxon>
        <taxon>Ecdysozoa</taxon>
        <taxon>Nematoda</taxon>
        <taxon>Chromadorea</taxon>
        <taxon>Rhabditida</taxon>
        <taxon>Tylenchina</taxon>
        <taxon>Panagrolaimomorpha</taxon>
        <taxon>Panagrolaimoidea</taxon>
        <taxon>Panagrolaimidae</taxon>
        <taxon>Panagrolaimus</taxon>
    </lineage>
</organism>
<proteinExistence type="predicted"/>
<protein>
    <submittedName>
        <fullName evidence="2">F-box domain-containing protein</fullName>
    </submittedName>
</protein>
<reference evidence="2" key="1">
    <citation type="submission" date="2022-11" db="UniProtKB">
        <authorList>
            <consortium name="WormBaseParasite"/>
        </authorList>
    </citation>
    <scope>IDENTIFICATION</scope>
</reference>
<dbReference type="Proteomes" id="UP000887579">
    <property type="component" value="Unplaced"/>
</dbReference>